<evidence type="ECO:0000313" key="8">
    <source>
        <dbReference type="Proteomes" id="UP001177023"/>
    </source>
</evidence>
<evidence type="ECO:0000256" key="2">
    <source>
        <dbReference type="ARBA" id="ARBA00007647"/>
    </source>
</evidence>
<dbReference type="PANTHER" id="PTHR47024">
    <property type="entry name" value="BIOFILM ABSENT ON HEAD (AFTER YERSINIA EXPOSURE)-RELATED"/>
    <property type="match status" value="1"/>
</dbReference>
<dbReference type="EC" id="2.4.1.-" evidence="6"/>
<dbReference type="PANTHER" id="PTHR47024:SF1">
    <property type="entry name" value="GLYCOSYLTRANSFERASE FAMILY 92 PROTEIN"/>
    <property type="match status" value="1"/>
</dbReference>
<accession>A0AA36DJ83</accession>
<protein>
    <recommendedName>
        <fullName evidence="6">Glycosyltransferase family 92 protein</fullName>
        <ecNumber evidence="6">2.4.1.-</ecNumber>
    </recommendedName>
</protein>
<dbReference type="GO" id="GO:0016020">
    <property type="term" value="C:membrane"/>
    <property type="evidence" value="ECO:0007669"/>
    <property type="project" value="UniProtKB-SubCell"/>
</dbReference>
<gene>
    <name evidence="7" type="ORF">MSPICULIGERA_LOCUS25551</name>
</gene>
<evidence type="ECO:0000256" key="3">
    <source>
        <dbReference type="ARBA" id="ARBA00022676"/>
    </source>
</evidence>
<dbReference type="Pfam" id="PF01697">
    <property type="entry name" value="Glyco_transf_92"/>
    <property type="match status" value="1"/>
</dbReference>
<evidence type="ECO:0000256" key="5">
    <source>
        <dbReference type="ARBA" id="ARBA00023136"/>
    </source>
</evidence>
<evidence type="ECO:0000256" key="6">
    <source>
        <dbReference type="RuleBase" id="RU366017"/>
    </source>
</evidence>
<keyword evidence="5" id="KW-0472">Membrane</keyword>
<keyword evidence="4 6" id="KW-0808">Transferase</keyword>
<dbReference type="AlphaFoldDB" id="A0AA36DJ83"/>
<proteinExistence type="inferred from homology"/>
<keyword evidence="8" id="KW-1185">Reference proteome</keyword>
<reference evidence="7" key="1">
    <citation type="submission" date="2023-06" db="EMBL/GenBank/DDBJ databases">
        <authorList>
            <person name="Delattre M."/>
        </authorList>
    </citation>
    <scope>NUCLEOTIDE SEQUENCE</scope>
    <source>
        <strain evidence="7">AF72</strain>
    </source>
</reference>
<comment type="similarity">
    <text evidence="2 6">Belongs to the glycosyltransferase 92 family.</text>
</comment>
<evidence type="ECO:0000256" key="1">
    <source>
        <dbReference type="ARBA" id="ARBA00004167"/>
    </source>
</evidence>
<dbReference type="Proteomes" id="UP001177023">
    <property type="component" value="Unassembled WGS sequence"/>
</dbReference>
<keyword evidence="3 6" id="KW-0328">Glycosyltransferase</keyword>
<name>A0AA36DJ83_9BILA</name>
<organism evidence="7 8">
    <name type="scientific">Mesorhabditis spiculigera</name>
    <dbReference type="NCBI Taxonomy" id="96644"/>
    <lineage>
        <taxon>Eukaryota</taxon>
        <taxon>Metazoa</taxon>
        <taxon>Ecdysozoa</taxon>
        <taxon>Nematoda</taxon>
        <taxon>Chromadorea</taxon>
        <taxon>Rhabditida</taxon>
        <taxon>Rhabditina</taxon>
        <taxon>Rhabditomorpha</taxon>
        <taxon>Rhabditoidea</taxon>
        <taxon>Rhabditidae</taxon>
        <taxon>Mesorhabditinae</taxon>
        <taxon>Mesorhabditis</taxon>
    </lineage>
</organism>
<dbReference type="GO" id="GO:0016757">
    <property type="term" value="F:glycosyltransferase activity"/>
    <property type="evidence" value="ECO:0007669"/>
    <property type="project" value="UniProtKB-UniRule"/>
</dbReference>
<comment type="caution">
    <text evidence="7">The sequence shown here is derived from an EMBL/GenBank/DDBJ whole genome shotgun (WGS) entry which is preliminary data.</text>
</comment>
<dbReference type="InterPro" id="IPR008166">
    <property type="entry name" value="Glyco_transf_92"/>
</dbReference>
<evidence type="ECO:0000256" key="4">
    <source>
        <dbReference type="ARBA" id="ARBA00022679"/>
    </source>
</evidence>
<comment type="subcellular location">
    <subcellularLocation>
        <location evidence="1">Membrane</location>
        <topology evidence="1">Single-pass membrane protein</topology>
    </subcellularLocation>
</comment>
<dbReference type="EMBL" id="CATQJA010002710">
    <property type="protein sequence ID" value="CAJ0587593.1"/>
    <property type="molecule type" value="Genomic_DNA"/>
</dbReference>
<sequence length="501" mass="58139">MLPYQPMRVNRKQVLAVFAVGIFVLFLVARSRPPSRYFSVSTLGDSVGKQEEIFHQHYPFSPNVTRGFRYENTDLDKAFYEFPIPKDALYVYKAFYDLRDPEGPRIRVCVTASCRVIDDPGTTIDLRVDGQSIGLGWKNSTNCCRCAVDGCKYFSYDIASKIYRGPVPETVSFHRNEHSAEILVEQPPSNYTDDISACTGPLHWYNDWPRLILYVETARLNGISRILVTWQSISKEVKAVIDYYQQKGIIDPHPWPVLPFNDEIDMYPQVHNAGQNLFNQYCNFWSGSKYTHLSDVDELLHIRHQNRTLYDLLEATARQNASIGGFRFQHTPLALNWIPEPFDYEKFLKLDALRSARTPNTDRWRLGKSIWMTNVTRISWVHYVLKFFAGRENYHVPRDQALLLHMRNSFQKSKAAPLFPDFRLWPKEQMTERLAKMADTIREIFRDGPPNYRTSTLPASEKCTMVWPSCWNAGASCFTSMSNHDDWIYAKPTPQSFHIPV</sequence>
<feature type="non-terminal residue" evidence="7">
    <location>
        <position position="501"/>
    </location>
</feature>
<evidence type="ECO:0000313" key="7">
    <source>
        <dbReference type="EMBL" id="CAJ0587593.1"/>
    </source>
</evidence>